<organism evidence="2 3">
    <name type="scientific">Rheinheimera tilapiae</name>
    <dbReference type="NCBI Taxonomy" id="875043"/>
    <lineage>
        <taxon>Bacteria</taxon>
        <taxon>Pseudomonadati</taxon>
        <taxon>Pseudomonadota</taxon>
        <taxon>Gammaproteobacteria</taxon>
        <taxon>Chromatiales</taxon>
        <taxon>Chromatiaceae</taxon>
        <taxon>Rheinheimera</taxon>
    </lineage>
</organism>
<accession>A0ABV6BAU8</accession>
<reference evidence="2 3" key="1">
    <citation type="submission" date="2024-09" db="EMBL/GenBank/DDBJ databases">
        <authorList>
            <person name="Sun Q."/>
            <person name="Mori K."/>
        </authorList>
    </citation>
    <scope>NUCLEOTIDE SEQUENCE [LARGE SCALE GENOMIC DNA]</scope>
    <source>
        <strain evidence="2 3">KCTC 23315</strain>
    </source>
</reference>
<evidence type="ECO:0000313" key="2">
    <source>
        <dbReference type="EMBL" id="MFC0048011.1"/>
    </source>
</evidence>
<dbReference type="RefSeq" id="WP_377241795.1">
    <property type="nucleotide sequence ID" value="NZ_JBHLXP010000001.1"/>
</dbReference>
<keyword evidence="3" id="KW-1185">Reference proteome</keyword>
<comment type="caution">
    <text evidence="2">The sequence shown here is derived from an EMBL/GenBank/DDBJ whole genome shotgun (WGS) entry which is preliminary data.</text>
</comment>
<protein>
    <submittedName>
        <fullName evidence="2">Uncharacterized protein</fullName>
    </submittedName>
</protein>
<proteinExistence type="predicted"/>
<gene>
    <name evidence="2" type="ORF">ACFFJP_06890</name>
</gene>
<sequence length="152" mass="17286">MTEADKYQRFDQFLQKRRSGALRDSNSSAQRQSRYDSPKGRQEKNVDATILQLHSAMVDKILANPALLPPVVAQLEQEQQQGLLRHSAYLFWSCAFAVIDQPQLFKAALLSPEPQACKHRRRTRLRGILTETERAQVLTGCWQAPSAQADHD</sequence>
<feature type="compositionally biased region" description="Basic and acidic residues" evidence="1">
    <location>
        <begin position="33"/>
        <end position="44"/>
    </location>
</feature>
<dbReference type="Proteomes" id="UP001589813">
    <property type="component" value="Unassembled WGS sequence"/>
</dbReference>
<dbReference type="EMBL" id="JBHLXP010000001">
    <property type="protein sequence ID" value="MFC0048011.1"/>
    <property type="molecule type" value="Genomic_DNA"/>
</dbReference>
<evidence type="ECO:0000256" key="1">
    <source>
        <dbReference type="SAM" id="MobiDB-lite"/>
    </source>
</evidence>
<feature type="region of interest" description="Disordered" evidence="1">
    <location>
        <begin position="1"/>
        <end position="44"/>
    </location>
</feature>
<name>A0ABV6BAU8_9GAMM</name>
<evidence type="ECO:0000313" key="3">
    <source>
        <dbReference type="Proteomes" id="UP001589813"/>
    </source>
</evidence>